<proteinExistence type="predicted"/>
<dbReference type="AlphaFoldDB" id="A0A6A5U008"/>
<name>A0A6A5U008_9PLEO</name>
<accession>A0A6A5U008</accession>
<keyword evidence="2" id="KW-1185">Reference proteome</keyword>
<sequence>MLQHLVSTADRHYETTPRIITCEIPLCNDRQSGSEASIHHSDRFRFPNRGGLRLFLAGFYTLVIYISERDEWAFHSKLRCSYYGEATHGVRESCLFLALSSSVRRRSGCGSPRAVEA</sequence>
<organism evidence="1 2">
    <name type="scientific">Byssothecium circinans</name>
    <dbReference type="NCBI Taxonomy" id="147558"/>
    <lineage>
        <taxon>Eukaryota</taxon>
        <taxon>Fungi</taxon>
        <taxon>Dikarya</taxon>
        <taxon>Ascomycota</taxon>
        <taxon>Pezizomycotina</taxon>
        <taxon>Dothideomycetes</taxon>
        <taxon>Pleosporomycetidae</taxon>
        <taxon>Pleosporales</taxon>
        <taxon>Massarineae</taxon>
        <taxon>Massarinaceae</taxon>
        <taxon>Byssothecium</taxon>
    </lineage>
</organism>
<reference evidence="1" key="1">
    <citation type="journal article" date="2020" name="Stud. Mycol.">
        <title>101 Dothideomycetes genomes: a test case for predicting lifestyles and emergence of pathogens.</title>
        <authorList>
            <person name="Haridas S."/>
            <person name="Albert R."/>
            <person name="Binder M."/>
            <person name="Bloem J."/>
            <person name="Labutti K."/>
            <person name="Salamov A."/>
            <person name="Andreopoulos B."/>
            <person name="Baker S."/>
            <person name="Barry K."/>
            <person name="Bills G."/>
            <person name="Bluhm B."/>
            <person name="Cannon C."/>
            <person name="Castanera R."/>
            <person name="Culley D."/>
            <person name="Daum C."/>
            <person name="Ezra D."/>
            <person name="Gonzalez J."/>
            <person name="Henrissat B."/>
            <person name="Kuo A."/>
            <person name="Liang C."/>
            <person name="Lipzen A."/>
            <person name="Lutzoni F."/>
            <person name="Magnuson J."/>
            <person name="Mondo S."/>
            <person name="Nolan M."/>
            <person name="Ohm R."/>
            <person name="Pangilinan J."/>
            <person name="Park H.-J."/>
            <person name="Ramirez L."/>
            <person name="Alfaro M."/>
            <person name="Sun H."/>
            <person name="Tritt A."/>
            <person name="Yoshinaga Y."/>
            <person name="Zwiers L.-H."/>
            <person name="Turgeon B."/>
            <person name="Goodwin S."/>
            <person name="Spatafora J."/>
            <person name="Crous P."/>
            <person name="Grigoriev I."/>
        </authorList>
    </citation>
    <scope>NUCLEOTIDE SEQUENCE</scope>
    <source>
        <strain evidence="1">CBS 675.92</strain>
    </source>
</reference>
<protein>
    <submittedName>
        <fullName evidence="1">Uncharacterized protein</fullName>
    </submittedName>
</protein>
<evidence type="ECO:0000313" key="2">
    <source>
        <dbReference type="Proteomes" id="UP000800035"/>
    </source>
</evidence>
<dbReference type="EMBL" id="ML976998">
    <property type="protein sequence ID" value="KAF1954537.1"/>
    <property type="molecule type" value="Genomic_DNA"/>
</dbReference>
<evidence type="ECO:0000313" key="1">
    <source>
        <dbReference type="EMBL" id="KAF1954537.1"/>
    </source>
</evidence>
<dbReference type="Proteomes" id="UP000800035">
    <property type="component" value="Unassembled WGS sequence"/>
</dbReference>
<gene>
    <name evidence="1" type="ORF">CC80DRAFT_120569</name>
</gene>